<sequence>MRNLRPLNLIIILLLSISSIAQNKNPYKKIGKKASIATLTSGKYTELFDEDSIQKIGTALININTMQVVHLMDENTEIRRRPDNSTSSRFLSTDPLTGSFPMLSPYQYASNRPIDGIDLDGMEYVTYTYVFNLDKRNNNPELGNLASASYVWYNANQHNAHGSLGQGVQYIMKYQVEGKEVGQNAYFVARNASALGISTEYGNYMGATTLFNPNTDGLGSSNTYNYDLPAVDQVDFLAQQHDLAYDKLNAVGANSLFGDWGTTPIDEAALNGWNDFRDKYKTGSSDPYNGQAVTTGERKAAWRGATLFSDVVGSKKGAISFWMQQNYSKEALNHVNKGVFGTSDMNYNYNLFLDKYMEKDENGDWSRKAGMWNEDNNTPIVPSK</sequence>
<feature type="chain" id="PRO_5027079500" description="RHS repeat-associated core domain-containing protein" evidence="1">
    <location>
        <begin position="22"/>
        <end position="384"/>
    </location>
</feature>
<evidence type="ECO:0000256" key="1">
    <source>
        <dbReference type="SAM" id="SignalP"/>
    </source>
</evidence>
<reference evidence="2 3" key="1">
    <citation type="submission" date="2019-12" db="EMBL/GenBank/DDBJ databases">
        <title>The draft genomic sequence of strain Chitinophaga oryziterrae JCM 16595.</title>
        <authorList>
            <person name="Zhang X."/>
        </authorList>
    </citation>
    <scope>NUCLEOTIDE SEQUENCE [LARGE SCALE GENOMIC DNA]</scope>
    <source>
        <strain evidence="2 3">JCM 16595</strain>
    </source>
</reference>
<dbReference type="Gene3D" id="2.180.10.10">
    <property type="entry name" value="RHS repeat-associated core"/>
    <property type="match status" value="1"/>
</dbReference>
<organism evidence="2 3">
    <name type="scientific">Chitinophaga oryziterrae</name>
    <dbReference type="NCBI Taxonomy" id="1031224"/>
    <lineage>
        <taxon>Bacteria</taxon>
        <taxon>Pseudomonadati</taxon>
        <taxon>Bacteroidota</taxon>
        <taxon>Chitinophagia</taxon>
        <taxon>Chitinophagales</taxon>
        <taxon>Chitinophagaceae</taxon>
        <taxon>Chitinophaga</taxon>
    </lineage>
</organism>
<comment type="caution">
    <text evidence="2">The sequence shown here is derived from an EMBL/GenBank/DDBJ whole genome shotgun (WGS) entry which is preliminary data.</text>
</comment>
<dbReference type="EMBL" id="WRXO01000004">
    <property type="protein sequence ID" value="MVT42185.1"/>
    <property type="molecule type" value="Genomic_DNA"/>
</dbReference>
<evidence type="ECO:0008006" key="4">
    <source>
        <dbReference type="Google" id="ProtNLM"/>
    </source>
</evidence>
<accession>A0A6N8JA66</accession>
<evidence type="ECO:0000313" key="2">
    <source>
        <dbReference type="EMBL" id="MVT42185.1"/>
    </source>
</evidence>
<evidence type="ECO:0000313" key="3">
    <source>
        <dbReference type="Proteomes" id="UP000468388"/>
    </source>
</evidence>
<name>A0A6N8JA66_9BACT</name>
<gene>
    <name evidence="2" type="ORF">GO495_16460</name>
</gene>
<proteinExistence type="predicted"/>
<keyword evidence="3" id="KW-1185">Reference proteome</keyword>
<feature type="signal peptide" evidence="1">
    <location>
        <begin position="1"/>
        <end position="21"/>
    </location>
</feature>
<keyword evidence="1" id="KW-0732">Signal</keyword>
<protein>
    <recommendedName>
        <fullName evidence="4">RHS repeat-associated core domain-containing protein</fullName>
    </recommendedName>
</protein>
<dbReference type="RefSeq" id="WP_344811001.1">
    <property type="nucleotide sequence ID" value="NZ_BAAAZB010000005.1"/>
</dbReference>
<dbReference type="Proteomes" id="UP000468388">
    <property type="component" value="Unassembled WGS sequence"/>
</dbReference>
<dbReference type="AlphaFoldDB" id="A0A6N8JA66"/>